<dbReference type="PROSITE" id="PS00614">
    <property type="entry name" value="IGPS"/>
    <property type="match status" value="1"/>
</dbReference>
<evidence type="ECO:0000256" key="3">
    <source>
        <dbReference type="ARBA" id="ARBA00022605"/>
    </source>
</evidence>
<dbReference type="HAMAP" id="MF_00134_B">
    <property type="entry name" value="IGPS_B"/>
    <property type="match status" value="1"/>
</dbReference>
<dbReference type="InterPro" id="IPR001468">
    <property type="entry name" value="Indole-3-GlycerolPSynthase_CS"/>
</dbReference>
<evidence type="ECO:0000256" key="2">
    <source>
        <dbReference type="ARBA" id="ARBA00004696"/>
    </source>
</evidence>
<evidence type="ECO:0000313" key="10">
    <source>
        <dbReference type="EMBL" id="RLE10149.1"/>
    </source>
</evidence>
<accession>A0A497E6W3</accession>
<protein>
    <recommendedName>
        <fullName evidence="8">Indole-3-glycerol phosphate synthase</fullName>
        <shortName evidence="8">IGPS</shortName>
        <ecNumber evidence="8">4.1.1.48</ecNumber>
    </recommendedName>
</protein>
<evidence type="ECO:0000259" key="9">
    <source>
        <dbReference type="Pfam" id="PF00218"/>
    </source>
</evidence>
<organism evidence="10 11">
    <name type="scientific">Aerophobetes bacterium</name>
    <dbReference type="NCBI Taxonomy" id="2030807"/>
    <lineage>
        <taxon>Bacteria</taxon>
        <taxon>Candidatus Aerophobota</taxon>
    </lineage>
</organism>
<evidence type="ECO:0000313" key="11">
    <source>
        <dbReference type="Proteomes" id="UP000279422"/>
    </source>
</evidence>
<evidence type="ECO:0000256" key="1">
    <source>
        <dbReference type="ARBA" id="ARBA00001633"/>
    </source>
</evidence>
<dbReference type="GO" id="GO:0004640">
    <property type="term" value="F:phosphoribosylanthranilate isomerase activity"/>
    <property type="evidence" value="ECO:0007669"/>
    <property type="project" value="TreeGrafter"/>
</dbReference>
<comment type="caution">
    <text evidence="10">The sequence shown here is derived from an EMBL/GenBank/DDBJ whole genome shotgun (WGS) entry which is preliminary data.</text>
</comment>
<dbReference type="AlphaFoldDB" id="A0A497E6W3"/>
<dbReference type="EMBL" id="QMPZ01000016">
    <property type="protein sequence ID" value="RLE10149.1"/>
    <property type="molecule type" value="Genomic_DNA"/>
</dbReference>
<keyword evidence="3 8" id="KW-0028">Amino-acid biosynthesis</keyword>
<evidence type="ECO:0000256" key="7">
    <source>
        <dbReference type="ARBA" id="ARBA00023239"/>
    </source>
</evidence>
<comment type="similarity">
    <text evidence="8">Belongs to the TrpC family.</text>
</comment>
<keyword evidence="4 8" id="KW-0210">Decarboxylase</keyword>
<dbReference type="GO" id="GO:0004425">
    <property type="term" value="F:indole-3-glycerol-phosphate synthase activity"/>
    <property type="evidence" value="ECO:0007669"/>
    <property type="project" value="UniProtKB-UniRule"/>
</dbReference>
<keyword evidence="7 8" id="KW-0456">Lyase</keyword>
<keyword evidence="6 8" id="KW-0057">Aromatic amino acid biosynthesis</keyword>
<dbReference type="Proteomes" id="UP000279422">
    <property type="component" value="Unassembled WGS sequence"/>
</dbReference>
<dbReference type="InterPro" id="IPR011060">
    <property type="entry name" value="RibuloseP-bd_barrel"/>
</dbReference>
<dbReference type="CDD" id="cd00331">
    <property type="entry name" value="IGPS"/>
    <property type="match status" value="1"/>
</dbReference>
<keyword evidence="5 8" id="KW-0822">Tryptophan biosynthesis</keyword>
<dbReference type="FunFam" id="3.20.20.70:FF:000024">
    <property type="entry name" value="Indole-3-glycerol phosphate synthase"/>
    <property type="match status" value="1"/>
</dbReference>
<evidence type="ECO:0000256" key="8">
    <source>
        <dbReference type="HAMAP-Rule" id="MF_00134"/>
    </source>
</evidence>
<dbReference type="GO" id="GO:0000162">
    <property type="term" value="P:L-tryptophan biosynthetic process"/>
    <property type="evidence" value="ECO:0007669"/>
    <property type="project" value="UniProtKB-UniRule"/>
</dbReference>
<evidence type="ECO:0000256" key="4">
    <source>
        <dbReference type="ARBA" id="ARBA00022793"/>
    </source>
</evidence>
<comment type="catalytic activity">
    <reaction evidence="1 8">
        <text>1-(2-carboxyphenylamino)-1-deoxy-D-ribulose 5-phosphate + H(+) = (1S,2R)-1-C-(indol-3-yl)glycerol 3-phosphate + CO2 + H2O</text>
        <dbReference type="Rhea" id="RHEA:23476"/>
        <dbReference type="ChEBI" id="CHEBI:15377"/>
        <dbReference type="ChEBI" id="CHEBI:15378"/>
        <dbReference type="ChEBI" id="CHEBI:16526"/>
        <dbReference type="ChEBI" id="CHEBI:58613"/>
        <dbReference type="ChEBI" id="CHEBI:58866"/>
        <dbReference type="EC" id="4.1.1.48"/>
    </reaction>
</comment>
<dbReference type="InterPro" id="IPR013785">
    <property type="entry name" value="Aldolase_TIM"/>
</dbReference>
<gene>
    <name evidence="8" type="primary">trpC</name>
    <name evidence="10" type="ORF">DRJ00_02310</name>
</gene>
<dbReference type="Gene3D" id="3.20.20.70">
    <property type="entry name" value="Aldolase class I"/>
    <property type="match status" value="1"/>
</dbReference>
<name>A0A497E6W3_UNCAE</name>
<dbReference type="SUPFAM" id="SSF51366">
    <property type="entry name" value="Ribulose-phoshate binding barrel"/>
    <property type="match status" value="1"/>
</dbReference>
<dbReference type="PANTHER" id="PTHR22854">
    <property type="entry name" value="TRYPTOPHAN BIOSYNTHESIS PROTEIN"/>
    <property type="match status" value="1"/>
</dbReference>
<sequence>MLEKIVNNKLKEVEERKKKLPLEVLKEKVSISDLSSRDFKKNISSTGKINVIAEIKRASPSAGIILKNLDCSSLAKIYQDNGASAISVLMDEKFFGGSPSDLVKVRKASFLPILAKEFILDEYQIYEAKLLGADAILLIASILSKKKLEKFLDLASRLNLDCIVEIHKEEELDKVRDLPFDIIGINNRDLETFEVDLKTTFDLIEKISPDKLVVSESGIRKKEDIHRLREKGVGAFLIGESLLKSKDIGRKLREFLR</sequence>
<proteinExistence type="inferred from homology"/>
<evidence type="ECO:0000256" key="6">
    <source>
        <dbReference type="ARBA" id="ARBA00023141"/>
    </source>
</evidence>
<dbReference type="EC" id="4.1.1.48" evidence="8"/>
<evidence type="ECO:0000256" key="5">
    <source>
        <dbReference type="ARBA" id="ARBA00022822"/>
    </source>
</evidence>
<dbReference type="PANTHER" id="PTHR22854:SF2">
    <property type="entry name" value="INDOLE-3-GLYCEROL-PHOSPHATE SYNTHASE"/>
    <property type="match status" value="1"/>
</dbReference>
<feature type="domain" description="Indole-3-glycerol phosphate synthase" evidence="9">
    <location>
        <begin position="2"/>
        <end position="254"/>
    </location>
</feature>
<dbReference type="InterPro" id="IPR013798">
    <property type="entry name" value="Indole-3-glycerol_P_synth_dom"/>
</dbReference>
<dbReference type="Pfam" id="PF00218">
    <property type="entry name" value="IGPS"/>
    <property type="match status" value="1"/>
</dbReference>
<dbReference type="NCBIfam" id="NF001377">
    <property type="entry name" value="PRK00278.2-4"/>
    <property type="match status" value="1"/>
</dbReference>
<dbReference type="UniPathway" id="UPA00035">
    <property type="reaction ID" value="UER00043"/>
</dbReference>
<comment type="pathway">
    <text evidence="2 8">Amino-acid biosynthesis; L-tryptophan biosynthesis; L-tryptophan from chorismate: step 4/5.</text>
</comment>
<reference evidence="10 11" key="1">
    <citation type="submission" date="2018-06" db="EMBL/GenBank/DDBJ databases">
        <title>Extensive metabolic versatility and redundancy in microbially diverse, dynamic hydrothermal sediments.</title>
        <authorList>
            <person name="Dombrowski N."/>
            <person name="Teske A."/>
            <person name="Baker B.J."/>
        </authorList>
    </citation>
    <scope>NUCLEOTIDE SEQUENCE [LARGE SCALE GENOMIC DNA]</scope>
    <source>
        <strain evidence="10">B47_G16</strain>
    </source>
</reference>
<dbReference type="InterPro" id="IPR045186">
    <property type="entry name" value="Indole-3-glycerol_P_synth"/>
</dbReference>